<evidence type="ECO:0000259" key="1">
    <source>
        <dbReference type="Pfam" id="PF17906"/>
    </source>
</evidence>
<dbReference type="GO" id="GO:0003676">
    <property type="term" value="F:nucleic acid binding"/>
    <property type="evidence" value="ECO:0007669"/>
    <property type="project" value="InterPro"/>
</dbReference>
<dbReference type="InterPro" id="IPR041426">
    <property type="entry name" value="Mos1_HTH"/>
</dbReference>
<dbReference type="AlphaFoldDB" id="A0AAU9UKK6"/>
<dbReference type="Gene3D" id="3.30.420.10">
    <property type="entry name" value="Ribonuclease H-like superfamily/Ribonuclease H"/>
    <property type="match status" value="1"/>
</dbReference>
<comment type="caution">
    <text evidence="2">The sequence shown here is derived from an EMBL/GenBank/DDBJ whole genome shotgun (WGS) entry which is preliminary data.</text>
</comment>
<dbReference type="InterPro" id="IPR036397">
    <property type="entry name" value="RNaseH_sf"/>
</dbReference>
<protein>
    <recommendedName>
        <fullName evidence="1">Mos1 transposase HTH domain-containing protein</fullName>
    </recommendedName>
</protein>
<name>A0AAU9UKK6_EUPED</name>
<keyword evidence="3" id="KW-1185">Reference proteome</keyword>
<evidence type="ECO:0000313" key="3">
    <source>
        <dbReference type="Proteomes" id="UP001153954"/>
    </source>
</evidence>
<organism evidence="2 3">
    <name type="scientific">Euphydryas editha</name>
    <name type="common">Edith's checkerspot</name>
    <dbReference type="NCBI Taxonomy" id="104508"/>
    <lineage>
        <taxon>Eukaryota</taxon>
        <taxon>Metazoa</taxon>
        <taxon>Ecdysozoa</taxon>
        <taxon>Arthropoda</taxon>
        <taxon>Hexapoda</taxon>
        <taxon>Insecta</taxon>
        <taxon>Pterygota</taxon>
        <taxon>Neoptera</taxon>
        <taxon>Endopterygota</taxon>
        <taxon>Lepidoptera</taxon>
        <taxon>Glossata</taxon>
        <taxon>Ditrysia</taxon>
        <taxon>Papilionoidea</taxon>
        <taxon>Nymphalidae</taxon>
        <taxon>Nymphalinae</taxon>
        <taxon>Euphydryas</taxon>
    </lineage>
</organism>
<evidence type="ECO:0000313" key="2">
    <source>
        <dbReference type="EMBL" id="CAH2099880.1"/>
    </source>
</evidence>
<dbReference type="Pfam" id="PF17906">
    <property type="entry name" value="HTH_48"/>
    <property type="match status" value="1"/>
</dbReference>
<dbReference type="EMBL" id="CAKOGL010000022">
    <property type="protein sequence ID" value="CAH2099880.1"/>
    <property type="molecule type" value="Genomic_DNA"/>
</dbReference>
<reference evidence="2" key="1">
    <citation type="submission" date="2022-03" db="EMBL/GenBank/DDBJ databases">
        <authorList>
            <person name="Tunstrom K."/>
        </authorList>
    </citation>
    <scope>NUCLEOTIDE SEQUENCE</scope>
</reference>
<dbReference type="PANTHER" id="PTHR46060">
    <property type="entry name" value="MARINER MOS1 TRANSPOSASE-LIKE PROTEIN"/>
    <property type="match status" value="1"/>
</dbReference>
<sequence>MDTLKIQMIFEYEFRRGTNASEIACNINVAFGKGNANKHTVPFWFKCFHDGNFVLKKEPRVRPAITVYCAEFRTMIAKLEVKQPRLINRSSPLLLHDNARPHTARETVLTLQELQLKTIRHPPYSPDLAPMDYHFFRALDNFLHDKSFLLSRQDKMLSHSLSHLDHQSSIAKA</sequence>
<dbReference type="PANTHER" id="PTHR46060:SF1">
    <property type="entry name" value="MARINER MOS1 TRANSPOSASE-LIKE PROTEIN"/>
    <property type="match status" value="1"/>
</dbReference>
<gene>
    <name evidence="2" type="ORF">EEDITHA_LOCUS14806</name>
</gene>
<dbReference type="Proteomes" id="UP001153954">
    <property type="component" value="Unassembled WGS sequence"/>
</dbReference>
<dbReference type="InterPro" id="IPR052709">
    <property type="entry name" value="Transposase-MT_Hybrid"/>
</dbReference>
<accession>A0AAU9UKK6</accession>
<proteinExistence type="predicted"/>
<feature type="domain" description="Mos1 transposase HTH" evidence="1">
    <location>
        <begin position="9"/>
        <end position="52"/>
    </location>
</feature>